<feature type="region of interest" description="Disordered" evidence="1">
    <location>
        <begin position="65"/>
        <end position="137"/>
    </location>
</feature>
<feature type="transmembrane region" description="Helical" evidence="2">
    <location>
        <begin position="6"/>
        <end position="32"/>
    </location>
</feature>
<evidence type="ECO:0000256" key="1">
    <source>
        <dbReference type="SAM" id="MobiDB-lite"/>
    </source>
</evidence>
<sequence length="199" mass="22173">MRDQISVPLAIIAIVSTAAGTCLLSLLGYYLFHRRHRAKQRAHEEERQVKDVNAALDRAIVSYIAKEPPSSHGPSAPDGPRQPEPVMTTAVNARRSSAEDDGLPNLPGPYPEPRAPTPDRRQSLRRTETSSTDTTRWQRRTASSHFMDSAERVYADILARPLEHDRTRSLSRPAEPAPAARDDVGWPLPSNPTLKESWL</sequence>
<protein>
    <submittedName>
        <fullName evidence="3">Uncharacterized protein</fullName>
    </submittedName>
</protein>
<feature type="compositionally biased region" description="Pro residues" evidence="1">
    <location>
        <begin position="106"/>
        <end position="116"/>
    </location>
</feature>
<keyword evidence="2" id="KW-0812">Transmembrane</keyword>
<dbReference type="AlphaFoldDB" id="A0AAN6VF41"/>
<dbReference type="EMBL" id="MU857092">
    <property type="protein sequence ID" value="KAK4150149.1"/>
    <property type="molecule type" value="Genomic_DNA"/>
</dbReference>
<name>A0AAN6VF41_9PEZI</name>
<proteinExistence type="predicted"/>
<comment type="caution">
    <text evidence="3">The sequence shown here is derived from an EMBL/GenBank/DDBJ whole genome shotgun (WGS) entry which is preliminary data.</text>
</comment>
<evidence type="ECO:0000313" key="4">
    <source>
        <dbReference type="Proteomes" id="UP001302745"/>
    </source>
</evidence>
<evidence type="ECO:0000256" key="2">
    <source>
        <dbReference type="SAM" id="Phobius"/>
    </source>
</evidence>
<reference evidence="3" key="2">
    <citation type="submission" date="2023-05" db="EMBL/GenBank/DDBJ databases">
        <authorList>
            <consortium name="Lawrence Berkeley National Laboratory"/>
            <person name="Steindorff A."/>
            <person name="Hensen N."/>
            <person name="Bonometti L."/>
            <person name="Westerberg I."/>
            <person name="Brannstrom I.O."/>
            <person name="Guillou S."/>
            <person name="Cros-Aarteil S."/>
            <person name="Calhoun S."/>
            <person name="Haridas S."/>
            <person name="Kuo A."/>
            <person name="Mondo S."/>
            <person name="Pangilinan J."/>
            <person name="Riley R."/>
            <person name="Labutti K."/>
            <person name="Andreopoulos B."/>
            <person name="Lipzen A."/>
            <person name="Chen C."/>
            <person name="Yanf M."/>
            <person name="Daum C."/>
            <person name="Ng V."/>
            <person name="Clum A."/>
            <person name="Ohm R."/>
            <person name="Martin F."/>
            <person name="Silar P."/>
            <person name="Natvig D."/>
            <person name="Lalanne C."/>
            <person name="Gautier V."/>
            <person name="Ament-Velasquez S.L."/>
            <person name="Kruys A."/>
            <person name="Hutchinson M.I."/>
            <person name="Powell A.J."/>
            <person name="Barry K."/>
            <person name="Miller A.N."/>
            <person name="Grigoriev I.V."/>
            <person name="Debuchy R."/>
            <person name="Gladieux P."/>
            <person name="Thoren M.H."/>
            <person name="Johannesson H."/>
        </authorList>
    </citation>
    <scope>NUCLEOTIDE SEQUENCE</scope>
    <source>
        <strain evidence="3">CBS 538.74</strain>
    </source>
</reference>
<reference evidence="3" key="1">
    <citation type="journal article" date="2023" name="Mol. Phylogenet. Evol.">
        <title>Genome-scale phylogeny and comparative genomics of the fungal order Sordariales.</title>
        <authorList>
            <person name="Hensen N."/>
            <person name="Bonometti L."/>
            <person name="Westerberg I."/>
            <person name="Brannstrom I.O."/>
            <person name="Guillou S."/>
            <person name="Cros-Aarteil S."/>
            <person name="Calhoun S."/>
            <person name="Haridas S."/>
            <person name="Kuo A."/>
            <person name="Mondo S."/>
            <person name="Pangilinan J."/>
            <person name="Riley R."/>
            <person name="LaButti K."/>
            <person name="Andreopoulos B."/>
            <person name="Lipzen A."/>
            <person name="Chen C."/>
            <person name="Yan M."/>
            <person name="Daum C."/>
            <person name="Ng V."/>
            <person name="Clum A."/>
            <person name="Steindorff A."/>
            <person name="Ohm R.A."/>
            <person name="Martin F."/>
            <person name="Silar P."/>
            <person name="Natvig D.O."/>
            <person name="Lalanne C."/>
            <person name="Gautier V."/>
            <person name="Ament-Velasquez S.L."/>
            <person name="Kruys A."/>
            <person name="Hutchinson M.I."/>
            <person name="Powell A.J."/>
            <person name="Barry K."/>
            <person name="Miller A.N."/>
            <person name="Grigoriev I.V."/>
            <person name="Debuchy R."/>
            <person name="Gladieux P."/>
            <person name="Hiltunen Thoren M."/>
            <person name="Johannesson H."/>
        </authorList>
    </citation>
    <scope>NUCLEOTIDE SEQUENCE</scope>
    <source>
        <strain evidence="3">CBS 538.74</strain>
    </source>
</reference>
<keyword evidence="2" id="KW-0472">Membrane</keyword>
<evidence type="ECO:0000313" key="3">
    <source>
        <dbReference type="EMBL" id="KAK4150149.1"/>
    </source>
</evidence>
<keyword evidence="4" id="KW-1185">Reference proteome</keyword>
<organism evidence="3 4">
    <name type="scientific">Chaetomidium leptoderma</name>
    <dbReference type="NCBI Taxonomy" id="669021"/>
    <lineage>
        <taxon>Eukaryota</taxon>
        <taxon>Fungi</taxon>
        <taxon>Dikarya</taxon>
        <taxon>Ascomycota</taxon>
        <taxon>Pezizomycotina</taxon>
        <taxon>Sordariomycetes</taxon>
        <taxon>Sordariomycetidae</taxon>
        <taxon>Sordariales</taxon>
        <taxon>Chaetomiaceae</taxon>
        <taxon>Chaetomidium</taxon>
    </lineage>
</organism>
<gene>
    <name evidence="3" type="ORF">C8A00DRAFT_46379</name>
</gene>
<feature type="region of interest" description="Disordered" evidence="1">
    <location>
        <begin position="161"/>
        <end position="199"/>
    </location>
</feature>
<keyword evidence="2" id="KW-1133">Transmembrane helix</keyword>
<feature type="compositionally biased region" description="Basic and acidic residues" evidence="1">
    <location>
        <begin position="117"/>
        <end position="128"/>
    </location>
</feature>
<dbReference type="Proteomes" id="UP001302745">
    <property type="component" value="Unassembled WGS sequence"/>
</dbReference>
<accession>A0AAN6VF41</accession>